<dbReference type="HOGENOM" id="CLU_2020235_0_0_5"/>
<evidence type="ECO:0000259" key="2">
    <source>
        <dbReference type="Pfam" id="PF05239"/>
    </source>
</evidence>
<dbReference type="EMBL" id="ADVL01000114">
    <property type="protein sequence ID" value="EFH13131.1"/>
    <property type="molecule type" value="Genomic_DNA"/>
</dbReference>
<keyword evidence="4" id="KW-1185">Reference proteome</keyword>
<sequence>HPEASVAPDDLRGGTGQALPRGATVSLNADRWRASRLLGAEVFNSENRSLGKVEDLVFTREGGLAVIVGVGGFLGMGQRLVSLPYDRLQYSERWVLPGATEEALKEMPEFRFDAEEAPAAPG</sequence>
<protein>
    <submittedName>
        <fullName evidence="3">PRC-barrel domain protein</fullName>
    </submittedName>
</protein>
<evidence type="ECO:0000313" key="3">
    <source>
        <dbReference type="EMBL" id="EFH13131.1"/>
    </source>
</evidence>
<evidence type="ECO:0000256" key="1">
    <source>
        <dbReference type="SAM" id="MobiDB-lite"/>
    </source>
</evidence>
<dbReference type="Proteomes" id="UP000005324">
    <property type="component" value="Unassembled WGS sequence"/>
</dbReference>
<dbReference type="SUPFAM" id="SSF50346">
    <property type="entry name" value="PRC-barrel domain"/>
    <property type="match status" value="1"/>
</dbReference>
<reference evidence="3 4" key="1">
    <citation type="submission" date="2010-04" db="EMBL/GenBank/DDBJ databases">
        <authorList>
            <person name="Qin X."/>
            <person name="Bachman B."/>
            <person name="Battles P."/>
            <person name="Bell A."/>
            <person name="Bess C."/>
            <person name="Bickham C."/>
            <person name="Chaboub L."/>
            <person name="Chen D."/>
            <person name="Coyle M."/>
            <person name="Deiros D.R."/>
            <person name="Dinh H."/>
            <person name="Forbes L."/>
            <person name="Fowler G."/>
            <person name="Francisco L."/>
            <person name="Fu Q."/>
            <person name="Gubbala S."/>
            <person name="Hale W."/>
            <person name="Han Y."/>
            <person name="Hemphill L."/>
            <person name="Highlander S.K."/>
            <person name="Hirani K."/>
            <person name="Hogues M."/>
            <person name="Jackson L."/>
            <person name="Jakkamsetti A."/>
            <person name="Javaid M."/>
            <person name="Jiang H."/>
            <person name="Korchina V."/>
            <person name="Kovar C."/>
            <person name="Lara F."/>
            <person name="Lee S."/>
            <person name="Mata R."/>
            <person name="Mathew T."/>
            <person name="Moen C."/>
            <person name="Morales K."/>
            <person name="Munidasa M."/>
            <person name="Nazareth L."/>
            <person name="Ngo R."/>
            <person name="Nguyen L."/>
            <person name="Okwuonu G."/>
            <person name="Ongeri F."/>
            <person name="Patil S."/>
            <person name="Petrosino J."/>
            <person name="Pham C."/>
            <person name="Pham P."/>
            <person name="Pu L.-L."/>
            <person name="Puazo M."/>
            <person name="Raj R."/>
            <person name="Reid J."/>
            <person name="Rouhana J."/>
            <person name="Saada N."/>
            <person name="Shang Y."/>
            <person name="Simmons D."/>
            <person name="Thornton R."/>
            <person name="Warren J."/>
            <person name="Weissenberger G."/>
            <person name="Zhang J."/>
            <person name="Zhang L."/>
            <person name="Zhou C."/>
            <person name="Zhu D."/>
            <person name="Muzny D."/>
            <person name="Worley K."/>
            <person name="Gibbs R."/>
        </authorList>
    </citation>
    <scope>NUCLEOTIDE SEQUENCE [LARGE SCALE GENOMIC DNA]</scope>
    <source>
        <strain evidence="3 4">ATCC 49957</strain>
    </source>
</reference>
<dbReference type="RefSeq" id="WP_007003719.1">
    <property type="nucleotide sequence ID" value="NZ_GG770778.1"/>
</dbReference>
<dbReference type="InterPro" id="IPR027275">
    <property type="entry name" value="PRC-brl_dom"/>
</dbReference>
<dbReference type="PANTHER" id="PTHR36505">
    <property type="entry name" value="BLR1072 PROTEIN"/>
    <property type="match status" value="1"/>
</dbReference>
<organism evidence="3 4">
    <name type="scientific">Pseudoroseomonas cervicalis ATCC 49957</name>
    <dbReference type="NCBI Taxonomy" id="525371"/>
    <lineage>
        <taxon>Bacteria</taxon>
        <taxon>Pseudomonadati</taxon>
        <taxon>Pseudomonadota</taxon>
        <taxon>Alphaproteobacteria</taxon>
        <taxon>Acetobacterales</taxon>
        <taxon>Roseomonadaceae</taxon>
        <taxon>Roseomonas</taxon>
    </lineage>
</organism>
<evidence type="ECO:0000313" key="4">
    <source>
        <dbReference type="Proteomes" id="UP000005324"/>
    </source>
</evidence>
<dbReference type="PANTHER" id="PTHR36505:SF1">
    <property type="entry name" value="BLR1072 PROTEIN"/>
    <property type="match status" value="1"/>
</dbReference>
<feature type="region of interest" description="Disordered" evidence="1">
    <location>
        <begin position="1"/>
        <end position="20"/>
    </location>
</feature>
<dbReference type="Pfam" id="PF05239">
    <property type="entry name" value="PRC"/>
    <property type="match status" value="1"/>
</dbReference>
<feature type="non-terminal residue" evidence="3">
    <location>
        <position position="1"/>
    </location>
</feature>
<accession>D5RHV0</accession>
<gene>
    <name evidence="3" type="ORF">HMPREF0731_0660</name>
</gene>
<dbReference type="Gene3D" id="2.30.30.240">
    <property type="entry name" value="PRC-barrel domain"/>
    <property type="match status" value="1"/>
</dbReference>
<name>D5RHV0_9PROT</name>
<feature type="domain" description="PRC-barrel" evidence="2">
    <location>
        <begin position="33"/>
        <end position="93"/>
    </location>
</feature>
<proteinExistence type="predicted"/>
<comment type="caution">
    <text evidence="3">The sequence shown here is derived from an EMBL/GenBank/DDBJ whole genome shotgun (WGS) entry which is preliminary data.</text>
</comment>
<dbReference type="InterPro" id="IPR011033">
    <property type="entry name" value="PRC_barrel-like_sf"/>
</dbReference>
<dbReference type="AlphaFoldDB" id="D5RHV0"/>